<proteinExistence type="predicted"/>
<reference evidence="1 2" key="1">
    <citation type="submission" date="2024-02" db="EMBL/GenBank/DDBJ databases">
        <title>A draft genome for the cacao thread blight pathogen Marasmius crinis-equi.</title>
        <authorList>
            <person name="Cohen S.P."/>
            <person name="Baruah I.K."/>
            <person name="Amoako-Attah I."/>
            <person name="Bukari Y."/>
            <person name="Meinhardt L.W."/>
            <person name="Bailey B.A."/>
        </authorList>
    </citation>
    <scope>NUCLEOTIDE SEQUENCE [LARGE SCALE GENOMIC DNA]</scope>
    <source>
        <strain evidence="1 2">GH-76</strain>
    </source>
</reference>
<comment type="caution">
    <text evidence="1">The sequence shown here is derived from an EMBL/GenBank/DDBJ whole genome shotgun (WGS) entry which is preliminary data.</text>
</comment>
<sequence length="609" mass="68679">MARKKPGALLDSLHPHPPGPRYTSRTVSSWLAHYVHNGSVLAELVLHWASLVKIFLLGWTWKDKPDVFRRLEDASILMIREMRATASRTALPDAFRSYLKSSGLGRRIITYLRDSLRLEKRDWFDVSYRKYRWTESVAAVLAEWCRTTGICRRPIAHPFKRNELGHPGFQPLNTLLLLLDELLPFVARPESVFFLSTKDTFEFFLRSIVVPFVWKNRSDRNLVIPRLCSKTLYQHLIRHVRDHQLSGLAVSPLFRIVVLHAITVKDTLRSIAKHQRAGRCNCNDDTPFETHCKRTLWVDRKTATYLSKLRNKVLRDFEDCSDVPLENGGRSVPSYYLSPNELSSEFHHVRPRPDVFVRCGRDITIFKDCETGREVGGVSYGGLGDYLLKLREHHAHIVSSNRQTMNRGMDDGGTMVGVGNRLGAGGRPADTYSMYASTVVEPGDPLTTAIRVQDTGCDASAVMEVLKSGSSVTYRNISSTARDAHTRHLGTQGVSGVYCSNYIAPQHNDRDASFTVAAQVTKRAPSSSHFSFVYSEWGIVIQTQDDTIFWFDSDALHGTLTCKRSDLISGASVSDGVGFMVRTRDAEFARKMATTSLIHLELEGAFRAK</sequence>
<accession>A0ABR3FRF5</accession>
<evidence type="ECO:0000313" key="1">
    <source>
        <dbReference type="EMBL" id="KAL0578032.1"/>
    </source>
</evidence>
<gene>
    <name evidence="1" type="ORF">V5O48_003937</name>
</gene>
<protein>
    <submittedName>
        <fullName evidence="1">Uncharacterized protein</fullName>
    </submittedName>
</protein>
<evidence type="ECO:0000313" key="2">
    <source>
        <dbReference type="Proteomes" id="UP001465976"/>
    </source>
</evidence>
<keyword evidence="2" id="KW-1185">Reference proteome</keyword>
<name>A0ABR3FRF5_9AGAR</name>
<dbReference type="EMBL" id="JBAHYK010000122">
    <property type="protein sequence ID" value="KAL0578032.1"/>
    <property type="molecule type" value="Genomic_DNA"/>
</dbReference>
<dbReference type="Proteomes" id="UP001465976">
    <property type="component" value="Unassembled WGS sequence"/>
</dbReference>
<organism evidence="1 2">
    <name type="scientific">Marasmius crinis-equi</name>
    <dbReference type="NCBI Taxonomy" id="585013"/>
    <lineage>
        <taxon>Eukaryota</taxon>
        <taxon>Fungi</taxon>
        <taxon>Dikarya</taxon>
        <taxon>Basidiomycota</taxon>
        <taxon>Agaricomycotina</taxon>
        <taxon>Agaricomycetes</taxon>
        <taxon>Agaricomycetidae</taxon>
        <taxon>Agaricales</taxon>
        <taxon>Marasmiineae</taxon>
        <taxon>Marasmiaceae</taxon>
        <taxon>Marasmius</taxon>
    </lineage>
</organism>